<dbReference type="RefSeq" id="WP_127710401.1">
    <property type="nucleotide sequence ID" value="NZ_SACO01000011.1"/>
</dbReference>
<organism evidence="1 2">
    <name type="scientific">Novosphingobium umbonatum</name>
    <dbReference type="NCBI Taxonomy" id="1908524"/>
    <lineage>
        <taxon>Bacteria</taxon>
        <taxon>Pseudomonadati</taxon>
        <taxon>Pseudomonadota</taxon>
        <taxon>Alphaproteobacteria</taxon>
        <taxon>Sphingomonadales</taxon>
        <taxon>Sphingomonadaceae</taxon>
        <taxon>Novosphingobium</taxon>
    </lineage>
</organism>
<dbReference type="EMBL" id="SACO01000011">
    <property type="protein sequence ID" value="RVU03877.1"/>
    <property type="molecule type" value="Genomic_DNA"/>
</dbReference>
<dbReference type="OrthoDB" id="5622143at2"/>
<protein>
    <submittedName>
        <fullName evidence="1">Uncharacterized protein</fullName>
    </submittedName>
</protein>
<comment type="caution">
    <text evidence="1">The sequence shown here is derived from an EMBL/GenBank/DDBJ whole genome shotgun (WGS) entry which is preliminary data.</text>
</comment>
<reference evidence="1 2" key="1">
    <citation type="submission" date="2019-01" db="EMBL/GenBank/DDBJ databases">
        <authorList>
            <person name="Chen W.-M."/>
        </authorList>
    </citation>
    <scope>NUCLEOTIDE SEQUENCE [LARGE SCALE GENOMIC DNA]</scope>
    <source>
        <strain evidence="1 2">FSY-9</strain>
    </source>
</reference>
<proteinExistence type="predicted"/>
<gene>
    <name evidence="1" type="ORF">EOE18_13520</name>
</gene>
<evidence type="ECO:0000313" key="2">
    <source>
        <dbReference type="Proteomes" id="UP000282837"/>
    </source>
</evidence>
<dbReference type="InterPro" id="IPR054249">
    <property type="entry name" value="DUF6976"/>
</dbReference>
<dbReference type="Pfam" id="PF22396">
    <property type="entry name" value="DUF6976"/>
    <property type="match status" value="1"/>
</dbReference>
<sequence length="337" mass="35711">MKSLNLAASDLGRINTLLSLDDAAALINAGAPLAVAGRKEALDQLPKGKWIGGTTPYFLTGEGGQIIDASQVFVTDFSGLGAVDVVVYDEHGLQGITDDAPENGFALAILPFQSAVHRRFAAEASSYPQAFLKPTVGWIAGFDLGEAGAKAYVYNGLTGEALDNRVAVLHVALEDGQMPAVEIVNIFEADGVDVIRFTEAGFSPAEVVVNGETVKFADYVRSRGREDGRLPLVGDYSGARINSSIRLIEGDTVHLYAPVFPGIDYSFAAPVDDYAAAFQSEFAAHSQDGALWSCNCILNFLFGELEGKTVGSVAGPVTFGEVAYQLVNQTLVQVRVL</sequence>
<dbReference type="Proteomes" id="UP000282837">
    <property type="component" value="Unassembled WGS sequence"/>
</dbReference>
<evidence type="ECO:0000313" key="1">
    <source>
        <dbReference type="EMBL" id="RVU03877.1"/>
    </source>
</evidence>
<name>A0A3S2Y789_9SPHN</name>
<accession>A0A3S2Y789</accession>
<dbReference type="AlphaFoldDB" id="A0A3S2Y789"/>
<keyword evidence="2" id="KW-1185">Reference proteome</keyword>